<protein>
    <recommendedName>
        <fullName evidence="2">Nephrocystin 3-like N-terminal domain-containing protein</fullName>
    </recommendedName>
</protein>
<organism evidence="3 4">
    <name type="scientific">Phyllosticta citriasiana</name>
    <dbReference type="NCBI Taxonomy" id="595635"/>
    <lineage>
        <taxon>Eukaryota</taxon>
        <taxon>Fungi</taxon>
        <taxon>Dikarya</taxon>
        <taxon>Ascomycota</taxon>
        <taxon>Pezizomycotina</taxon>
        <taxon>Dothideomycetes</taxon>
        <taxon>Dothideomycetes incertae sedis</taxon>
        <taxon>Botryosphaeriales</taxon>
        <taxon>Phyllostictaceae</taxon>
        <taxon>Phyllosticta</taxon>
    </lineage>
</organism>
<dbReference type="Pfam" id="PF24883">
    <property type="entry name" value="NPHP3_N"/>
    <property type="match status" value="1"/>
</dbReference>
<dbReference type="Proteomes" id="UP001363622">
    <property type="component" value="Unassembled WGS sequence"/>
</dbReference>
<evidence type="ECO:0000256" key="1">
    <source>
        <dbReference type="ARBA" id="ARBA00022737"/>
    </source>
</evidence>
<dbReference type="InterPro" id="IPR056884">
    <property type="entry name" value="NPHP3-like_N"/>
</dbReference>
<keyword evidence="4" id="KW-1185">Reference proteome</keyword>
<gene>
    <name evidence="3" type="ORF">IWZ03DRAFT_411152</name>
</gene>
<dbReference type="EMBL" id="JBBPHU010000001">
    <property type="protein sequence ID" value="KAK7524373.1"/>
    <property type="molecule type" value="Genomic_DNA"/>
</dbReference>
<comment type="caution">
    <text evidence="3">The sequence shown here is derived from an EMBL/GenBank/DDBJ whole genome shotgun (WGS) entry which is preliminary data.</text>
</comment>
<reference evidence="3 4" key="1">
    <citation type="submission" date="2024-04" db="EMBL/GenBank/DDBJ databases">
        <title>Phyllosticta paracitricarpa is synonymous to the EU quarantine fungus P. citricarpa based on phylogenomic analyses.</title>
        <authorList>
            <consortium name="Lawrence Berkeley National Laboratory"/>
            <person name="Van Ingen-Buijs V.A."/>
            <person name="Van Westerhoven A.C."/>
            <person name="Haridas S."/>
            <person name="Skiadas P."/>
            <person name="Martin F."/>
            <person name="Groenewald J.Z."/>
            <person name="Crous P.W."/>
            <person name="Seidl M.F."/>
        </authorList>
    </citation>
    <scope>NUCLEOTIDE SEQUENCE [LARGE SCALE GENOMIC DNA]</scope>
    <source>
        <strain evidence="3 4">CBS 123371</strain>
    </source>
</reference>
<name>A0ABR1KZV3_9PEZI</name>
<evidence type="ECO:0000259" key="2">
    <source>
        <dbReference type="Pfam" id="PF24883"/>
    </source>
</evidence>
<proteinExistence type="predicted"/>
<keyword evidence="1" id="KW-0677">Repeat</keyword>
<sequence length="152" mass="17099">MYETKKREADHTPCDPVSLSVEECVAQIISILDQTPGIKVIDALDECDPSQRHTIRGALDDVVRQSSKPIMIFASSRDDQDIKEIIKTLINGSSGMFRWATLQIQNVCNQQRFKLESDVREEPGKLPTSLKESYPGIYEQILNSGPHSKRLA</sequence>
<dbReference type="PANTHER" id="PTHR10039">
    <property type="entry name" value="AMELOGENIN"/>
    <property type="match status" value="1"/>
</dbReference>
<evidence type="ECO:0000313" key="3">
    <source>
        <dbReference type="EMBL" id="KAK7524373.1"/>
    </source>
</evidence>
<accession>A0ABR1KZV3</accession>
<feature type="domain" description="Nephrocystin 3-like N-terminal" evidence="2">
    <location>
        <begin position="17"/>
        <end position="77"/>
    </location>
</feature>
<evidence type="ECO:0000313" key="4">
    <source>
        <dbReference type="Proteomes" id="UP001363622"/>
    </source>
</evidence>